<dbReference type="Proteomes" id="UP001590951">
    <property type="component" value="Unassembled WGS sequence"/>
</dbReference>
<comment type="caution">
    <text evidence="3">The sequence shown here is derived from an EMBL/GenBank/DDBJ whole genome shotgun (WGS) entry which is preliminary data.</text>
</comment>
<feature type="signal peptide" evidence="2">
    <location>
        <begin position="1"/>
        <end position="24"/>
    </location>
</feature>
<reference evidence="3 4" key="1">
    <citation type="submission" date="2024-09" db="EMBL/GenBank/DDBJ databases">
        <title>Rethinking Asexuality: The Enigmatic Case of Functional Sexual Genes in Lepraria (Stereocaulaceae).</title>
        <authorList>
            <person name="Doellman M."/>
            <person name="Sun Y."/>
            <person name="Barcenas-Pena A."/>
            <person name="Lumbsch H.T."/>
            <person name="Grewe F."/>
        </authorList>
    </citation>
    <scope>NUCLEOTIDE SEQUENCE [LARGE SCALE GENOMIC DNA]</scope>
    <source>
        <strain evidence="3 4">Grewe 0041</strain>
    </source>
</reference>
<sequence length="114" mass="12695">MLVRFNLLLALGSSQLLMWYSVEPSICQAEGNAFDSTVQTHRLKPCFQAFEKVKTLPKECELSGQLGEEVQVGPHHLPSPKQFSSRLKFGSSSFTPRSSRGKLSYSHGNHEEAT</sequence>
<keyword evidence="4" id="KW-1185">Reference proteome</keyword>
<keyword evidence="2" id="KW-0732">Signal</keyword>
<evidence type="ECO:0008006" key="5">
    <source>
        <dbReference type="Google" id="ProtNLM"/>
    </source>
</evidence>
<feature type="region of interest" description="Disordered" evidence="1">
    <location>
        <begin position="71"/>
        <end position="114"/>
    </location>
</feature>
<gene>
    <name evidence="3" type="ORF">ABVK25_001637</name>
</gene>
<protein>
    <recommendedName>
        <fullName evidence="5">Secreted protein</fullName>
    </recommendedName>
</protein>
<organism evidence="3 4">
    <name type="scientific">Lepraria finkii</name>
    <dbReference type="NCBI Taxonomy" id="1340010"/>
    <lineage>
        <taxon>Eukaryota</taxon>
        <taxon>Fungi</taxon>
        <taxon>Dikarya</taxon>
        <taxon>Ascomycota</taxon>
        <taxon>Pezizomycotina</taxon>
        <taxon>Lecanoromycetes</taxon>
        <taxon>OSLEUM clade</taxon>
        <taxon>Lecanoromycetidae</taxon>
        <taxon>Lecanorales</taxon>
        <taxon>Lecanorineae</taxon>
        <taxon>Stereocaulaceae</taxon>
        <taxon>Lepraria</taxon>
    </lineage>
</organism>
<feature type="compositionally biased region" description="Polar residues" evidence="1">
    <location>
        <begin position="81"/>
        <end position="98"/>
    </location>
</feature>
<evidence type="ECO:0000256" key="2">
    <source>
        <dbReference type="SAM" id="SignalP"/>
    </source>
</evidence>
<proteinExistence type="predicted"/>
<feature type="chain" id="PRO_5047365047" description="Secreted protein" evidence="2">
    <location>
        <begin position="25"/>
        <end position="114"/>
    </location>
</feature>
<evidence type="ECO:0000256" key="1">
    <source>
        <dbReference type="SAM" id="MobiDB-lite"/>
    </source>
</evidence>
<evidence type="ECO:0000313" key="4">
    <source>
        <dbReference type="Proteomes" id="UP001590951"/>
    </source>
</evidence>
<name>A0ABR4BJN5_9LECA</name>
<evidence type="ECO:0000313" key="3">
    <source>
        <dbReference type="EMBL" id="KAL2058019.1"/>
    </source>
</evidence>
<dbReference type="EMBL" id="JBHFEH010000003">
    <property type="protein sequence ID" value="KAL2058019.1"/>
    <property type="molecule type" value="Genomic_DNA"/>
</dbReference>
<accession>A0ABR4BJN5</accession>